<reference evidence="1 2" key="1">
    <citation type="submission" date="2014-05" db="EMBL/GenBank/DDBJ databases">
        <title>Draft Genome Sequence of Nitratireductor basaltis Strain UMTGB225, A Marine Bacterium Isolated from Green Barrel Tunicate.</title>
        <authorList>
            <person name="Gan H.Y."/>
        </authorList>
    </citation>
    <scope>NUCLEOTIDE SEQUENCE [LARGE SCALE GENOMIC DNA]</scope>
    <source>
        <strain evidence="1 2">UMTGB225</strain>
    </source>
</reference>
<evidence type="ECO:0000313" key="1">
    <source>
        <dbReference type="EMBL" id="KFB09299.1"/>
    </source>
</evidence>
<dbReference type="EMBL" id="JMQM01000001">
    <property type="protein sequence ID" value="KFB09299.1"/>
    <property type="molecule type" value="Genomic_DNA"/>
</dbReference>
<dbReference type="Proteomes" id="UP000053675">
    <property type="component" value="Unassembled WGS sequence"/>
</dbReference>
<dbReference type="AlphaFoldDB" id="A0A084U8L3"/>
<dbReference type="InterPro" id="IPR007709">
    <property type="entry name" value="N-FG_amidohydro"/>
</dbReference>
<dbReference type="STRING" id="472175.EL18_00314"/>
<name>A0A084U8L3_9HYPH</name>
<keyword evidence="2" id="KW-1185">Reference proteome</keyword>
<dbReference type="PATRIC" id="fig|472175.3.peg.324"/>
<dbReference type="Pfam" id="PF05013">
    <property type="entry name" value="FGase"/>
    <property type="match status" value="1"/>
</dbReference>
<proteinExistence type="predicted"/>
<dbReference type="InterPro" id="IPR011227">
    <property type="entry name" value="UCP029730"/>
</dbReference>
<dbReference type="GO" id="GO:0016787">
    <property type="term" value="F:hydrolase activity"/>
    <property type="evidence" value="ECO:0007669"/>
    <property type="project" value="UniProtKB-KW"/>
</dbReference>
<comment type="caution">
    <text evidence="1">The sequence shown here is derived from an EMBL/GenBank/DDBJ whole genome shotgun (WGS) entry which is preliminary data.</text>
</comment>
<dbReference type="Gene3D" id="3.40.630.40">
    <property type="entry name" value="Zn-dependent exopeptidases"/>
    <property type="match status" value="1"/>
</dbReference>
<gene>
    <name evidence="1" type="ORF">EL18_00314</name>
</gene>
<sequence>MMPATKPFLSEADGAPFEVINPDGASRIVLVCEHASNRVPEKLGDLGLTSAQLESHVAWDPGARELAVSLSDAFDAPLVAARFSRLVYDCNRPPHAVSAMPHETEVCPIPGNRWITQRERQERASALYEPFQQAVHRLIAKRQVDRKPPVLVTVHSYTPVFHGVKREVEIGFLHGEDASLAQALATDCSARSAYDVRLNEPYAPKDGVLHTIERQLESGPFPYVMIEVRNDLLTDPDKRTDIHALLAESLGAILSDI</sequence>
<organism evidence="1 2">
    <name type="scientific">Nitratireductor basaltis</name>
    <dbReference type="NCBI Taxonomy" id="472175"/>
    <lineage>
        <taxon>Bacteria</taxon>
        <taxon>Pseudomonadati</taxon>
        <taxon>Pseudomonadota</taxon>
        <taxon>Alphaproteobacteria</taxon>
        <taxon>Hyphomicrobiales</taxon>
        <taxon>Phyllobacteriaceae</taxon>
        <taxon>Nitratireductor</taxon>
    </lineage>
</organism>
<protein>
    <submittedName>
        <fullName evidence="1">Putative N-formylglutamate amidohydrolase family protein</fullName>
    </submittedName>
</protein>
<accession>A0A084U8L3</accession>
<evidence type="ECO:0000313" key="2">
    <source>
        <dbReference type="Proteomes" id="UP000053675"/>
    </source>
</evidence>
<dbReference type="RefSeq" id="WP_244444493.1">
    <property type="nucleotide sequence ID" value="NZ_JMQM01000001.1"/>
</dbReference>
<dbReference type="PIRSF" id="PIRSF029730">
    <property type="entry name" value="UCP029730"/>
    <property type="match status" value="1"/>
</dbReference>
<keyword evidence="1" id="KW-0378">Hydrolase</keyword>
<dbReference type="SUPFAM" id="SSF53187">
    <property type="entry name" value="Zn-dependent exopeptidases"/>
    <property type="match status" value="1"/>
</dbReference>
<dbReference type="eggNOG" id="COG3931">
    <property type="taxonomic scope" value="Bacteria"/>
</dbReference>